<feature type="transmembrane region" description="Helical" evidence="9">
    <location>
        <begin position="295"/>
        <end position="323"/>
    </location>
</feature>
<evidence type="ECO:0000256" key="2">
    <source>
        <dbReference type="ARBA" id="ARBA00009773"/>
    </source>
</evidence>
<dbReference type="EMBL" id="BONI01000018">
    <property type="protein sequence ID" value="GIG05909.1"/>
    <property type="molecule type" value="Genomic_DNA"/>
</dbReference>
<dbReference type="Proteomes" id="UP000630887">
    <property type="component" value="Unassembled WGS sequence"/>
</dbReference>
<evidence type="ECO:0000313" key="11">
    <source>
        <dbReference type="Proteomes" id="UP000630887"/>
    </source>
</evidence>
<dbReference type="InterPro" id="IPR002549">
    <property type="entry name" value="AI-2E-like"/>
</dbReference>
<comment type="similarity">
    <text evidence="2">Belongs to the autoinducer-2 exporter (AI-2E) (TC 2.A.86) family.</text>
</comment>
<comment type="caution">
    <text evidence="10">The sequence shown here is derived from an EMBL/GenBank/DDBJ whole genome shotgun (WGS) entry which is preliminary data.</text>
</comment>
<feature type="region of interest" description="Disordered" evidence="8">
    <location>
        <begin position="34"/>
        <end position="56"/>
    </location>
</feature>
<evidence type="ECO:0000256" key="4">
    <source>
        <dbReference type="ARBA" id="ARBA00022475"/>
    </source>
</evidence>
<proteinExistence type="inferred from homology"/>
<keyword evidence="5 9" id="KW-0812">Transmembrane</keyword>
<evidence type="ECO:0000256" key="5">
    <source>
        <dbReference type="ARBA" id="ARBA00022692"/>
    </source>
</evidence>
<evidence type="ECO:0000256" key="7">
    <source>
        <dbReference type="ARBA" id="ARBA00023136"/>
    </source>
</evidence>
<dbReference type="GO" id="GO:0005886">
    <property type="term" value="C:plasma membrane"/>
    <property type="evidence" value="ECO:0007669"/>
    <property type="project" value="UniProtKB-SubCell"/>
</dbReference>
<keyword evidence="7 9" id="KW-0472">Membrane</keyword>
<keyword evidence="4" id="KW-1003">Cell membrane</keyword>
<feature type="transmembrane region" description="Helical" evidence="9">
    <location>
        <begin position="367"/>
        <end position="394"/>
    </location>
</feature>
<organism evidence="10 11">
    <name type="scientific">Catellatospora coxensis</name>
    <dbReference type="NCBI Taxonomy" id="310354"/>
    <lineage>
        <taxon>Bacteria</taxon>
        <taxon>Bacillati</taxon>
        <taxon>Actinomycetota</taxon>
        <taxon>Actinomycetes</taxon>
        <taxon>Micromonosporales</taxon>
        <taxon>Micromonosporaceae</taxon>
        <taxon>Catellatospora</taxon>
    </lineage>
</organism>
<feature type="transmembrane region" description="Helical" evidence="9">
    <location>
        <begin position="330"/>
        <end position="347"/>
    </location>
</feature>
<evidence type="ECO:0000256" key="9">
    <source>
        <dbReference type="SAM" id="Phobius"/>
    </source>
</evidence>
<keyword evidence="11" id="KW-1185">Reference proteome</keyword>
<evidence type="ECO:0000313" key="10">
    <source>
        <dbReference type="EMBL" id="GIG05909.1"/>
    </source>
</evidence>
<name>A0A8J3KVB9_9ACTN</name>
<feature type="transmembrane region" description="Helical" evidence="9">
    <location>
        <begin position="65"/>
        <end position="88"/>
    </location>
</feature>
<dbReference type="Pfam" id="PF01594">
    <property type="entry name" value="AI-2E_transport"/>
    <property type="match status" value="1"/>
</dbReference>
<evidence type="ECO:0000256" key="1">
    <source>
        <dbReference type="ARBA" id="ARBA00004651"/>
    </source>
</evidence>
<keyword evidence="3" id="KW-0813">Transport</keyword>
<comment type="subcellular location">
    <subcellularLocation>
        <location evidence="1">Cell membrane</location>
        <topology evidence="1">Multi-pass membrane protein</topology>
    </subcellularLocation>
</comment>
<feature type="transmembrane region" description="Helical" evidence="9">
    <location>
        <begin position="94"/>
        <end position="115"/>
    </location>
</feature>
<reference evidence="10 11" key="1">
    <citation type="submission" date="2021-01" db="EMBL/GenBank/DDBJ databases">
        <title>Whole genome shotgun sequence of Catellatospora coxensis NBRC 107359.</title>
        <authorList>
            <person name="Komaki H."/>
            <person name="Tamura T."/>
        </authorList>
    </citation>
    <scope>NUCLEOTIDE SEQUENCE [LARGE SCALE GENOMIC DNA]</scope>
    <source>
        <strain evidence="10 11">NBRC 107359</strain>
    </source>
</reference>
<dbReference type="RefSeq" id="WP_203692300.1">
    <property type="nucleotide sequence ID" value="NZ_BAAALC010000024.1"/>
</dbReference>
<evidence type="ECO:0000256" key="3">
    <source>
        <dbReference type="ARBA" id="ARBA00022448"/>
    </source>
</evidence>
<dbReference type="AlphaFoldDB" id="A0A8J3KVB9"/>
<feature type="transmembrane region" description="Helical" evidence="9">
    <location>
        <begin position="208"/>
        <end position="233"/>
    </location>
</feature>
<evidence type="ECO:0000256" key="6">
    <source>
        <dbReference type="ARBA" id="ARBA00022989"/>
    </source>
</evidence>
<feature type="compositionally biased region" description="Acidic residues" evidence="8">
    <location>
        <begin position="47"/>
        <end position="56"/>
    </location>
</feature>
<feature type="transmembrane region" description="Helical" evidence="9">
    <location>
        <begin position="261"/>
        <end position="289"/>
    </location>
</feature>
<dbReference type="PANTHER" id="PTHR21716:SF53">
    <property type="entry name" value="PERMEASE PERM-RELATED"/>
    <property type="match status" value="1"/>
</dbReference>
<accession>A0A8J3KVB9</accession>
<keyword evidence="6 9" id="KW-1133">Transmembrane helix</keyword>
<dbReference type="GO" id="GO:0055085">
    <property type="term" value="P:transmembrane transport"/>
    <property type="evidence" value="ECO:0007669"/>
    <property type="project" value="TreeGrafter"/>
</dbReference>
<sequence>MSPPEPATAPPAPAIEAARWRSGLRAARQRLESARAPGPLWVPADTDPPDAADEPHEDADHAVAYWLRVAAAWGWRFLVLAGVGWVLLSLAGRLAQVLVPLAIALLLAALLAPAVRVLHERLRLPASVATAIVLFGGVLLTAGFLALLVTQLIDGMPGLAENASAGLQQVREWLRTGPLHLSTRQLDGTFDAAGAWVADNRQNLTSGLFATAGMGFEVLITAMLIVVVTFFFLRDGRRLWHLSMIALPRRARRRVLEAGDAGWLTLVAYVRATVIVAFIDAVGIGLALVLLRVEFAFLLAALVFLASFIPIVGATVSGAVAVLVALVDEGPLTALIVLAAVIVVQQVEGHVLQPLIMGRAVAIHPLAVIVALAAGVAVAGIIGALVAVPLVAVLNTALRHLTHYQPPPAPEAVVVSADPAP</sequence>
<evidence type="ECO:0000256" key="8">
    <source>
        <dbReference type="SAM" id="MobiDB-lite"/>
    </source>
</evidence>
<dbReference type="PANTHER" id="PTHR21716">
    <property type="entry name" value="TRANSMEMBRANE PROTEIN"/>
    <property type="match status" value="1"/>
</dbReference>
<feature type="transmembrane region" description="Helical" evidence="9">
    <location>
        <begin position="127"/>
        <end position="149"/>
    </location>
</feature>
<gene>
    <name evidence="10" type="ORF">Cco03nite_26090</name>
</gene>
<protein>
    <submittedName>
        <fullName evidence="10">AI-2E family transporter</fullName>
    </submittedName>
</protein>